<evidence type="ECO:0000259" key="1">
    <source>
        <dbReference type="Pfam" id="PF00535"/>
    </source>
</evidence>
<gene>
    <name evidence="2" type="ORF">RGQ15_16350</name>
</gene>
<accession>A0ABU2HVR0</accession>
<dbReference type="InterPro" id="IPR029044">
    <property type="entry name" value="Nucleotide-diphossugar_trans"/>
</dbReference>
<name>A0ABU2HVR0_9RHOB</name>
<protein>
    <submittedName>
        <fullName evidence="2">Glycosyltransferase family 2 protein</fullName>
    </submittedName>
</protein>
<reference evidence="3" key="1">
    <citation type="submission" date="2023-07" db="EMBL/GenBank/DDBJ databases">
        <title>Paracoccus sp. MBLB3053 whole genome sequence.</title>
        <authorList>
            <person name="Hwang C.Y."/>
            <person name="Cho E.-S."/>
            <person name="Seo M.-J."/>
        </authorList>
    </citation>
    <scope>NUCLEOTIDE SEQUENCE [LARGE SCALE GENOMIC DNA]</scope>
    <source>
        <strain evidence="3">MBLB3053</strain>
    </source>
</reference>
<dbReference type="PANTHER" id="PTHR22916:SF3">
    <property type="entry name" value="UDP-GLCNAC:BETAGAL BETA-1,3-N-ACETYLGLUCOSAMINYLTRANSFERASE-LIKE PROTEIN 1"/>
    <property type="match status" value="1"/>
</dbReference>
<organism evidence="2 3">
    <name type="scientific">Paracoccus aurantius</name>
    <dbReference type="NCBI Taxonomy" id="3073814"/>
    <lineage>
        <taxon>Bacteria</taxon>
        <taxon>Pseudomonadati</taxon>
        <taxon>Pseudomonadota</taxon>
        <taxon>Alphaproteobacteria</taxon>
        <taxon>Rhodobacterales</taxon>
        <taxon>Paracoccaceae</taxon>
        <taxon>Paracoccus</taxon>
    </lineage>
</organism>
<dbReference type="SUPFAM" id="SSF53448">
    <property type="entry name" value="Nucleotide-diphospho-sugar transferases"/>
    <property type="match status" value="1"/>
</dbReference>
<dbReference type="InterPro" id="IPR001173">
    <property type="entry name" value="Glyco_trans_2-like"/>
</dbReference>
<feature type="domain" description="Glycosyltransferase 2-like" evidence="1">
    <location>
        <begin position="5"/>
        <end position="152"/>
    </location>
</feature>
<dbReference type="CDD" id="cd04196">
    <property type="entry name" value="GT_2_like_d"/>
    <property type="match status" value="1"/>
</dbReference>
<dbReference type="RefSeq" id="WP_311161666.1">
    <property type="nucleotide sequence ID" value="NZ_JAVQLW010000002.1"/>
</dbReference>
<comment type="caution">
    <text evidence="2">The sequence shown here is derived from an EMBL/GenBank/DDBJ whole genome shotgun (WGS) entry which is preliminary data.</text>
</comment>
<dbReference type="Pfam" id="PF00535">
    <property type="entry name" value="Glycos_transf_2"/>
    <property type="match status" value="1"/>
</dbReference>
<dbReference type="Gene3D" id="3.90.550.10">
    <property type="entry name" value="Spore Coat Polysaccharide Biosynthesis Protein SpsA, Chain A"/>
    <property type="match status" value="1"/>
</dbReference>
<sequence>MTKVSILMAVYNGQRFLQEQLDSFVAQDGVDWSLTASDDGSTDGSADIIAAFAALHPGRVEQVQGPRNGVAENFRHLLSFVPTSADFAAFSDQDDVWLPGKLSRAVSMLEKVTDGRPALYCSRTRIVSCDLGQRGLSRDISRPPSFRNALVQNIASGNTIVLNRAAVDLLQAAHAEAGPVPIHDWWAYQIIAGAGGEIVFDREPALLYRQHGENSIGANAGLRSLRERVQMTMRGRFASWHRMNTAALSASSHRMTEANRQILTDFQNALNTPSTLRRLKALRQSGAYRQTWTSNAALWVAAIINRL</sequence>
<dbReference type="Proteomes" id="UP001269144">
    <property type="component" value="Unassembled WGS sequence"/>
</dbReference>
<dbReference type="EMBL" id="JAVQLW010000002">
    <property type="protein sequence ID" value="MDS9469137.1"/>
    <property type="molecule type" value="Genomic_DNA"/>
</dbReference>
<evidence type="ECO:0000313" key="2">
    <source>
        <dbReference type="EMBL" id="MDS9469137.1"/>
    </source>
</evidence>
<evidence type="ECO:0000313" key="3">
    <source>
        <dbReference type="Proteomes" id="UP001269144"/>
    </source>
</evidence>
<keyword evidence="3" id="KW-1185">Reference proteome</keyword>
<dbReference type="PANTHER" id="PTHR22916">
    <property type="entry name" value="GLYCOSYLTRANSFERASE"/>
    <property type="match status" value="1"/>
</dbReference>
<proteinExistence type="predicted"/>